<accession>Q5BCC4</accession>
<dbReference type="InterPro" id="IPR035994">
    <property type="entry name" value="Nucleoside_phosphorylase_sf"/>
</dbReference>
<dbReference type="PANTHER" id="PTHR46082:SF6">
    <property type="entry name" value="AAA+ ATPASE DOMAIN-CONTAINING PROTEIN-RELATED"/>
    <property type="match status" value="1"/>
</dbReference>
<dbReference type="InterPro" id="IPR056884">
    <property type="entry name" value="NPHP3-like_N"/>
</dbReference>
<reference evidence="4" key="1">
    <citation type="journal article" date="2005" name="Nature">
        <title>Sequencing of Aspergillus nidulans and comparative analysis with A. fumigatus and A. oryzae.</title>
        <authorList>
            <person name="Galagan J.E."/>
            <person name="Calvo S.E."/>
            <person name="Cuomo C."/>
            <person name="Ma L.J."/>
            <person name="Wortman J.R."/>
            <person name="Batzoglou S."/>
            <person name="Lee S.I."/>
            <person name="Basturkmen M."/>
            <person name="Spevak C.C."/>
            <person name="Clutterbuck J."/>
            <person name="Kapitonov V."/>
            <person name="Jurka J."/>
            <person name="Scazzocchio C."/>
            <person name="Farman M."/>
            <person name="Butler J."/>
            <person name="Purcell S."/>
            <person name="Harris S."/>
            <person name="Braus G.H."/>
            <person name="Draht O."/>
            <person name="Busch S."/>
            <person name="D'Enfert C."/>
            <person name="Bouchier C."/>
            <person name="Goldman G.H."/>
            <person name="Bell-Pedersen D."/>
            <person name="Griffiths-Jones S."/>
            <person name="Doonan J.H."/>
            <person name="Yu J."/>
            <person name="Vienken K."/>
            <person name="Pain A."/>
            <person name="Freitag M."/>
            <person name="Selker E.U."/>
            <person name="Archer D.B."/>
            <person name="Penalva M.A."/>
            <person name="Oakley B.R."/>
            <person name="Momany M."/>
            <person name="Tanaka T."/>
            <person name="Kumagai T."/>
            <person name="Asai K."/>
            <person name="Machida M."/>
            <person name="Nierman W.C."/>
            <person name="Denning D.W."/>
            <person name="Caddick M."/>
            <person name="Hynes M."/>
            <person name="Paoletti M."/>
            <person name="Fischer R."/>
            <person name="Miller B."/>
            <person name="Dyer P."/>
            <person name="Sachs M.S."/>
            <person name="Osmani S.A."/>
            <person name="Birren B.W."/>
        </authorList>
    </citation>
    <scope>NUCLEOTIDE SEQUENCE [LARGE SCALE GENOMIC DNA]</scope>
    <source>
        <strain evidence="4">FGSC A4 / ATCC 38163 / CBS 112.46 / NRRL 194 / M139</strain>
    </source>
</reference>
<keyword evidence="4" id="KW-1185">Reference proteome</keyword>
<dbReference type="eggNOG" id="KOG4177">
    <property type="taxonomic scope" value="Eukaryota"/>
</dbReference>
<proteinExistence type="predicted"/>
<reference evidence="4" key="2">
    <citation type="journal article" date="2009" name="Fungal Genet. Biol.">
        <title>The 2008 update of the Aspergillus nidulans genome annotation: a community effort.</title>
        <authorList>
            <person name="Wortman J.R."/>
            <person name="Gilsenan J.M."/>
            <person name="Joardar V."/>
            <person name="Deegan J."/>
            <person name="Clutterbuck J."/>
            <person name="Andersen M.R."/>
            <person name="Archer D."/>
            <person name="Bencina M."/>
            <person name="Braus G."/>
            <person name="Coutinho P."/>
            <person name="von Dohren H."/>
            <person name="Doonan J."/>
            <person name="Driessen A.J."/>
            <person name="Durek P."/>
            <person name="Espeso E."/>
            <person name="Fekete E."/>
            <person name="Flipphi M."/>
            <person name="Estrada C.G."/>
            <person name="Geysens S."/>
            <person name="Goldman G."/>
            <person name="de Groot P.W."/>
            <person name="Hansen K."/>
            <person name="Harris S.D."/>
            <person name="Heinekamp T."/>
            <person name="Helmstaedt K."/>
            <person name="Henrissat B."/>
            <person name="Hofmann G."/>
            <person name="Homan T."/>
            <person name="Horio T."/>
            <person name="Horiuchi H."/>
            <person name="James S."/>
            <person name="Jones M."/>
            <person name="Karaffa L."/>
            <person name="Karanyi Z."/>
            <person name="Kato M."/>
            <person name="Keller N."/>
            <person name="Kelly D.E."/>
            <person name="Kiel J.A."/>
            <person name="Kim J.M."/>
            <person name="van der Klei I.J."/>
            <person name="Klis F.M."/>
            <person name="Kovalchuk A."/>
            <person name="Krasevec N."/>
            <person name="Kubicek C.P."/>
            <person name="Liu B."/>
            <person name="Maccabe A."/>
            <person name="Meyer V."/>
            <person name="Mirabito P."/>
            <person name="Miskei M."/>
            <person name="Mos M."/>
            <person name="Mullins J."/>
            <person name="Nelson D.R."/>
            <person name="Nielsen J."/>
            <person name="Oakley B.R."/>
            <person name="Osmani S.A."/>
            <person name="Pakula T."/>
            <person name="Paszewski A."/>
            <person name="Paulsen I."/>
            <person name="Pilsyk S."/>
            <person name="Pocsi I."/>
            <person name="Punt P.J."/>
            <person name="Ram A.F."/>
            <person name="Ren Q."/>
            <person name="Robellet X."/>
            <person name="Robson G."/>
            <person name="Seiboth B."/>
            <person name="van Solingen P."/>
            <person name="Specht T."/>
            <person name="Sun J."/>
            <person name="Taheri-Talesh N."/>
            <person name="Takeshita N."/>
            <person name="Ussery D."/>
            <person name="vanKuyk P.A."/>
            <person name="Visser H."/>
            <person name="van de Vondervoort P.J."/>
            <person name="de Vries R.P."/>
            <person name="Walton J."/>
            <person name="Xiang X."/>
            <person name="Xiong Y."/>
            <person name="Zeng A.P."/>
            <person name="Brandt B.W."/>
            <person name="Cornell M.J."/>
            <person name="van den Hondel C.A."/>
            <person name="Visser J."/>
            <person name="Oliver S.G."/>
            <person name="Turner G."/>
        </authorList>
    </citation>
    <scope>GENOME REANNOTATION</scope>
    <source>
        <strain evidence="4">FGSC A4 / ATCC 38163 / CBS 112.46 / NRRL 194 / M139</strain>
    </source>
</reference>
<dbReference type="Gene3D" id="3.40.50.1580">
    <property type="entry name" value="Nucleoside phosphorylase domain"/>
    <property type="match status" value="1"/>
</dbReference>
<dbReference type="InterPro" id="IPR053137">
    <property type="entry name" value="NLR-like"/>
</dbReference>
<dbReference type="GO" id="GO:0009116">
    <property type="term" value="P:nucleoside metabolic process"/>
    <property type="evidence" value="ECO:0007669"/>
    <property type="project" value="InterPro"/>
</dbReference>
<protein>
    <recommendedName>
        <fullName evidence="2">Nephrocystin 3-like N-terminal domain-containing protein</fullName>
    </recommendedName>
</protein>
<evidence type="ECO:0000313" key="4">
    <source>
        <dbReference type="Proteomes" id="UP000000560"/>
    </source>
</evidence>
<dbReference type="STRING" id="227321.Q5BCC4"/>
<dbReference type="RefSeq" id="XP_659410.1">
    <property type="nucleotide sequence ID" value="XM_654318.1"/>
</dbReference>
<dbReference type="KEGG" id="ani:ANIA_01806"/>
<feature type="domain" description="Nephrocystin 3-like N-terminal" evidence="2">
    <location>
        <begin position="368"/>
        <end position="491"/>
    </location>
</feature>
<dbReference type="EMBL" id="BN001307">
    <property type="protein sequence ID" value="CBF85596.1"/>
    <property type="molecule type" value="Genomic_DNA"/>
</dbReference>
<accession>C8VPG5</accession>
<dbReference type="HOGENOM" id="CLU_000288_34_2_1"/>
<dbReference type="OMA" id="IYHAVEF"/>
<dbReference type="PANTHER" id="PTHR46082">
    <property type="entry name" value="ATP/GTP-BINDING PROTEIN-RELATED"/>
    <property type="match status" value="1"/>
</dbReference>
<dbReference type="GeneID" id="2874929"/>
<dbReference type="AlphaFoldDB" id="Q5BCC4"/>
<evidence type="ECO:0000313" key="3">
    <source>
        <dbReference type="EMBL" id="CBF85596.1"/>
    </source>
</evidence>
<evidence type="ECO:0000259" key="2">
    <source>
        <dbReference type="Pfam" id="PF24883"/>
    </source>
</evidence>
<dbReference type="OrthoDB" id="194358at2759"/>
<dbReference type="SUPFAM" id="SSF53167">
    <property type="entry name" value="Purine and uridine phosphorylases"/>
    <property type="match status" value="1"/>
</dbReference>
<dbReference type="GO" id="GO:0003824">
    <property type="term" value="F:catalytic activity"/>
    <property type="evidence" value="ECO:0007669"/>
    <property type="project" value="InterPro"/>
</dbReference>
<organism evidence="3 4">
    <name type="scientific">Emericella nidulans (strain FGSC A4 / ATCC 38163 / CBS 112.46 / NRRL 194 / M139)</name>
    <name type="common">Aspergillus nidulans</name>
    <dbReference type="NCBI Taxonomy" id="227321"/>
    <lineage>
        <taxon>Eukaryota</taxon>
        <taxon>Fungi</taxon>
        <taxon>Dikarya</taxon>
        <taxon>Ascomycota</taxon>
        <taxon>Pezizomycotina</taxon>
        <taxon>Eurotiomycetes</taxon>
        <taxon>Eurotiomycetidae</taxon>
        <taxon>Eurotiales</taxon>
        <taxon>Aspergillaceae</taxon>
        <taxon>Aspergillus</taxon>
        <taxon>Aspergillus subgen. Nidulantes</taxon>
    </lineage>
</organism>
<gene>
    <name evidence="3" type="ORF">ANIA_01806</name>
</gene>
<name>Q5BCC4_EMENI</name>
<dbReference type="Proteomes" id="UP000000560">
    <property type="component" value="Chromosome VII"/>
</dbReference>
<sequence length="783" mass="88786">MAAPPSSRTDFRIAILCPLPLEAEVVKPLFSRIYHAVEFPTLLKVRGDPNSYTLGRIGTYDVALVHMPSAGKAVASSVVAHMKMSYPRIQIAFLIGICGGVPFIDKSLAARGNTNIYLGDVIIGTGVVQYDRLPLGPYRKDALEENLGRPNQEIHSFLSKIKTRVDTLSDRQCRYLAMIQRHVRAQCPGAQYDIVYSRTYNHREVNCQCSLGVDADETVVARRRNFDVVPFLHFGTLGSGDSVIMSHKFRDDIAKKQKVIGFEMEAAGVWGQYPCILVKGVSDYADSHKSKRWQYFAAASAAACMRALLDEAPISVNQESTLGSISRDHVQGLFSIEKAQEVFIRMLGFGRTTFRLNEVPEAHKETYCVVLSFFFSIKGADLERSAIEMYRSLLHQLFSSRAIPPDAKDRFSEIAFNAVRIRETSNWCIRDLKGLLLSVIQSLRNQRVLLIIDALDQCRQDERGDTILFLQHLVDFAMASGAYLKVCLSSRHYPNLNITYGIELVLENQPEHHSDIRKYVESTITGVRSRAAKEVQDKICVRASGVFLWVHRVVPSLNEAFKMGDMRKVQHLYDETPHDLERIFTDILTSDEEDIDDLILCLQLVLLSSRPLSREELYFAISFADCGLARRDIDLQTDTALDRFIVHVSKGLIEVVQSRAQFIHESLRDFLLRRNSLSTLRAELRQNIIGRSHEKIARVCLNYIYEVSENRAYSDVVRELADLPRHMRSEFIRRRIPFLGYACSDFLYHFKAAQAAGVLEAPFLNLSKIFQSLRSSKAWVSEP</sequence>
<dbReference type="Pfam" id="PF24883">
    <property type="entry name" value="NPHP3_N"/>
    <property type="match status" value="1"/>
</dbReference>
<dbReference type="InParanoid" id="Q5BCC4"/>
<evidence type="ECO:0000256" key="1">
    <source>
        <dbReference type="ARBA" id="ARBA00022737"/>
    </source>
</evidence>
<keyword evidence="1" id="KW-0677">Repeat</keyword>